<reference evidence="1" key="1">
    <citation type="journal article" date="2023" name="G3 (Bethesda)">
        <title>Whole genome assembly and annotation of the endangered Caribbean coral Acropora cervicornis.</title>
        <authorList>
            <person name="Selwyn J.D."/>
            <person name="Vollmer S.V."/>
        </authorList>
    </citation>
    <scope>NUCLEOTIDE SEQUENCE</scope>
    <source>
        <strain evidence="1">K2</strain>
    </source>
</reference>
<evidence type="ECO:0000313" key="2">
    <source>
        <dbReference type="Proteomes" id="UP001249851"/>
    </source>
</evidence>
<dbReference type="EMBL" id="JARQWQ010000145">
    <property type="protein sequence ID" value="KAK2548530.1"/>
    <property type="molecule type" value="Genomic_DNA"/>
</dbReference>
<evidence type="ECO:0000313" key="1">
    <source>
        <dbReference type="EMBL" id="KAK2548530.1"/>
    </source>
</evidence>
<organism evidence="1 2">
    <name type="scientific">Acropora cervicornis</name>
    <name type="common">Staghorn coral</name>
    <dbReference type="NCBI Taxonomy" id="6130"/>
    <lineage>
        <taxon>Eukaryota</taxon>
        <taxon>Metazoa</taxon>
        <taxon>Cnidaria</taxon>
        <taxon>Anthozoa</taxon>
        <taxon>Hexacorallia</taxon>
        <taxon>Scleractinia</taxon>
        <taxon>Astrocoeniina</taxon>
        <taxon>Acroporidae</taxon>
        <taxon>Acropora</taxon>
    </lineage>
</organism>
<gene>
    <name evidence="1" type="ORF">P5673_031317</name>
</gene>
<dbReference type="Proteomes" id="UP001249851">
    <property type="component" value="Unassembled WGS sequence"/>
</dbReference>
<reference evidence="1" key="2">
    <citation type="journal article" date="2023" name="Science">
        <title>Genomic signatures of disease resistance in endangered staghorn corals.</title>
        <authorList>
            <person name="Vollmer S.V."/>
            <person name="Selwyn J.D."/>
            <person name="Despard B.A."/>
            <person name="Roesel C.L."/>
        </authorList>
    </citation>
    <scope>NUCLEOTIDE SEQUENCE</scope>
    <source>
        <strain evidence="1">K2</strain>
    </source>
</reference>
<dbReference type="AlphaFoldDB" id="A0AAD9PTT7"/>
<proteinExistence type="predicted"/>
<protein>
    <submittedName>
        <fullName evidence="1">Uncharacterized protein</fullName>
    </submittedName>
</protein>
<comment type="caution">
    <text evidence="1">The sequence shown here is derived from an EMBL/GenBank/DDBJ whole genome shotgun (WGS) entry which is preliminary data.</text>
</comment>
<sequence length="90" mass="10210">MHYPKLPTPNLDTDRKITLLKNNKATGPDDISPKLLKLAVTAVVGLLTSLFMQSIRECRVYNNWKVARLTPVRWPSIIIVKYVSFGGEKE</sequence>
<keyword evidence="2" id="KW-1185">Reference proteome</keyword>
<accession>A0AAD9PTT7</accession>
<name>A0AAD9PTT7_ACRCE</name>